<gene>
    <name evidence="1" type="ORF">FGRAMPH1_01T15265</name>
</gene>
<evidence type="ECO:0000313" key="1">
    <source>
        <dbReference type="EMBL" id="CEF79433.1"/>
    </source>
</evidence>
<organism evidence="1 3">
    <name type="scientific">Gibberella zeae (strain ATCC MYA-4620 / CBS 123657 / FGSC 9075 / NRRL 31084 / PH-1)</name>
    <name type="common">Wheat head blight fungus</name>
    <name type="synonym">Fusarium graminearum</name>
    <dbReference type="NCBI Taxonomy" id="229533"/>
    <lineage>
        <taxon>Eukaryota</taxon>
        <taxon>Fungi</taxon>
        <taxon>Dikarya</taxon>
        <taxon>Ascomycota</taxon>
        <taxon>Pezizomycotina</taxon>
        <taxon>Sordariomycetes</taxon>
        <taxon>Hypocreomycetidae</taxon>
        <taxon>Hypocreales</taxon>
        <taxon>Nectriaceae</taxon>
        <taxon>Fusarium</taxon>
    </lineage>
</organism>
<dbReference type="VEuPathDB" id="FungiDB:FGRAMPH1_01G15265"/>
<reference evidence="1 3" key="3">
    <citation type="journal article" date="2015" name="BMC Genomics">
        <title>The completed genome sequence of the pathogenic ascomycete fungus Fusarium graminearum.</title>
        <authorList>
            <person name="King R."/>
            <person name="Urban M."/>
            <person name="Hammond-Kosack M.C."/>
            <person name="Hassani-Pak K."/>
            <person name="Hammond-Kosack K.E."/>
        </authorList>
    </citation>
    <scope>NUCLEOTIDE SEQUENCE [LARGE SCALE GENOMIC DNA]</scope>
    <source>
        <strain evidence="3">ATCC MYA-4620 / CBS 123657 / FGSC 9075 / NRRL 31084 / PH-1</strain>
        <strain evidence="1">PH-1</strain>
    </source>
</reference>
<dbReference type="AlphaFoldDB" id="I1S5Y6"/>
<dbReference type="EMBL" id="HG970333">
    <property type="protein sequence ID" value="CEF79433.1"/>
    <property type="molecule type" value="Genomic_DNA"/>
</dbReference>
<dbReference type="HOGENOM" id="CLU_2264017_0_0_1"/>
<evidence type="ECO:0000313" key="3">
    <source>
        <dbReference type="Proteomes" id="UP000070720"/>
    </source>
</evidence>
<protein>
    <submittedName>
        <fullName evidence="1">Chromosome 2, complete genome</fullName>
    </submittedName>
</protein>
<accession>A0A098DKF9</accession>
<name>I1S5Y6_GIBZE</name>
<accession>I1S5Y6</accession>
<dbReference type="EnsemblFungi" id="CEF79433">
    <property type="protein sequence ID" value="CEF79433"/>
    <property type="gene ID" value="FGRRES_12257"/>
</dbReference>
<dbReference type="RefSeq" id="XP_011321176.1">
    <property type="nucleotide sequence ID" value="XM_011322874.1"/>
</dbReference>
<reference evidence="2" key="4">
    <citation type="submission" date="2017-01" db="UniProtKB">
        <authorList>
            <consortium name="EnsemblFungi"/>
        </authorList>
    </citation>
    <scope>IDENTIFICATION</scope>
    <source>
        <strain evidence="2">PH-1 / ATCC MYA-4620 / FGSC 9075 / NRRL 31084</strain>
    </source>
</reference>
<keyword evidence="3" id="KW-1185">Reference proteome</keyword>
<reference evidence="2 3" key="2">
    <citation type="journal article" date="2010" name="Nature">
        <title>Comparative genomics reveals mobile pathogenicity chromosomes in Fusarium.</title>
        <authorList>
            <person name="Ma L.J."/>
            <person name="van der Does H.C."/>
            <person name="Borkovich K.A."/>
            <person name="Coleman J.J."/>
            <person name="Daboussi M.J."/>
            <person name="Di Pietro A."/>
            <person name="Dufresne M."/>
            <person name="Freitag M."/>
            <person name="Grabherr M."/>
            <person name="Henrissat B."/>
            <person name="Houterman P.M."/>
            <person name="Kang S."/>
            <person name="Shim W.B."/>
            <person name="Woloshuk C."/>
            <person name="Xie X."/>
            <person name="Xu J.R."/>
            <person name="Antoniw J."/>
            <person name="Baker S.E."/>
            <person name="Bluhm B.H."/>
            <person name="Breakspear A."/>
            <person name="Brown D.W."/>
            <person name="Butchko R.A."/>
            <person name="Chapman S."/>
            <person name="Coulson R."/>
            <person name="Coutinho P.M."/>
            <person name="Danchin E.G."/>
            <person name="Diener A."/>
            <person name="Gale L.R."/>
            <person name="Gardiner D.M."/>
            <person name="Goff S."/>
            <person name="Hammond-Kosack K.E."/>
            <person name="Hilburn K."/>
            <person name="Hua-Van A."/>
            <person name="Jonkers W."/>
            <person name="Kazan K."/>
            <person name="Kodira C.D."/>
            <person name="Koehrsen M."/>
            <person name="Kumar L."/>
            <person name="Lee Y.H."/>
            <person name="Li L."/>
            <person name="Manners J.M."/>
            <person name="Miranda-Saavedra D."/>
            <person name="Mukherjee M."/>
            <person name="Park G."/>
            <person name="Park J."/>
            <person name="Park S.Y."/>
            <person name="Proctor R.H."/>
            <person name="Regev A."/>
            <person name="Ruiz-Roldan M.C."/>
            <person name="Sain D."/>
            <person name="Sakthikumar S."/>
            <person name="Sykes S."/>
            <person name="Schwartz D.C."/>
            <person name="Turgeon B.G."/>
            <person name="Wapinski I."/>
            <person name="Yoder O."/>
            <person name="Young S."/>
            <person name="Zeng Q."/>
            <person name="Zhou S."/>
            <person name="Galagan J."/>
            <person name="Cuomo C.A."/>
            <person name="Kistler H.C."/>
            <person name="Rep M."/>
        </authorList>
    </citation>
    <scope>GENOME REANNOTATION</scope>
    <source>
        <strain evidence="3">ATCC MYA-4620 / CBS 123657 / FGSC 9075 / NRRL 31084 / PH-1</strain>
        <strain evidence="2">PH-1 / ATCC MYA-4620 / FGSC 9075 / NRRL 31084</strain>
    </source>
</reference>
<dbReference type="Proteomes" id="UP000070720">
    <property type="component" value="Chromosome 2"/>
</dbReference>
<proteinExistence type="predicted"/>
<sequence>MLIKPHHETPRHPHQELAWAFGDRNNETWFPRGIRFDGWGNGIAWTNYRELHVKIQLLQSIYPSPAQERKKEVVIFRYDDTHGPIFKAHVDQHRHPLQLQQVP</sequence>
<reference evidence="2 3" key="1">
    <citation type="journal article" date="2007" name="Science">
        <title>The Fusarium graminearum genome reveals a link between localized polymorphism and pathogen specialization.</title>
        <authorList>
            <person name="Cuomo C.A."/>
            <person name="Gueldener U."/>
            <person name="Xu J.-R."/>
            <person name="Trail F."/>
            <person name="Turgeon B.G."/>
            <person name="Di Pietro A."/>
            <person name="Walton J.D."/>
            <person name="Ma L.-J."/>
            <person name="Baker S.E."/>
            <person name="Rep M."/>
            <person name="Adam G."/>
            <person name="Antoniw J."/>
            <person name="Baldwin T."/>
            <person name="Calvo S.E."/>
            <person name="Chang Y.-L."/>
            <person name="DeCaprio D."/>
            <person name="Gale L.R."/>
            <person name="Gnerre S."/>
            <person name="Goswami R.S."/>
            <person name="Hammond-Kosack K."/>
            <person name="Harris L.J."/>
            <person name="Hilburn K."/>
            <person name="Kennell J.C."/>
            <person name="Kroken S."/>
            <person name="Magnuson J.K."/>
            <person name="Mannhaupt G."/>
            <person name="Mauceli E.W."/>
            <person name="Mewes H.-W."/>
            <person name="Mitterbauer R."/>
            <person name="Muehlbauer G."/>
            <person name="Muensterkoetter M."/>
            <person name="Nelson D."/>
            <person name="O'Donnell K."/>
            <person name="Ouellet T."/>
            <person name="Qi W."/>
            <person name="Quesneville H."/>
            <person name="Roncero M.I.G."/>
            <person name="Seong K.-Y."/>
            <person name="Tetko I.V."/>
            <person name="Urban M."/>
            <person name="Waalwijk C."/>
            <person name="Ward T.J."/>
            <person name="Yao J."/>
            <person name="Birren B.W."/>
            <person name="Kistler H.C."/>
        </authorList>
    </citation>
    <scope>NUCLEOTIDE SEQUENCE [LARGE SCALE GENOMIC DNA]</scope>
    <source>
        <strain evidence="3">ATCC MYA-4620 / CBS 123657 / FGSC 9075 / NRRL 31084 / PH-1</strain>
        <strain evidence="2">PH-1 / ATCC MYA-4620 / FGSC 9075 / NRRL 31084</strain>
    </source>
</reference>
<dbReference type="KEGG" id="fgr:FGSG_12257"/>
<evidence type="ECO:0000313" key="2">
    <source>
        <dbReference type="EnsemblFungi" id="CEF79433"/>
    </source>
</evidence>
<dbReference type="InParanoid" id="I1S5Y6"/>